<name>A0A368FL31_ANCCA</name>
<organism evidence="2 3">
    <name type="scientific">Ancylostoma caninum</name>
    <name type="common">Dog hookworm</name>
    <dbReference type="NCBI Taxonomy" id="29170"/>
    <lineage>
        <taxon>Eukaryota</taxon>
        <taxon>Metazoa</taxon>
        <taxon>Ecdysozoa</taxon>
        <taxon>Nematoda</taxon>
        <taxon>Chromadorea</taxon>
        <taxon>Rhabditida</taxon>
        <taxon>Rhabditina</taxon>
        <taxon>Rhabditomorpha</taxon>
        <taxon>Strongyloidea</taxon>
        <taxon>Ancylostomatidae</taxon>
        <taxon>Ancylostomatinae</taxon>
        <taxon>Ancylostoma</taxon>
    </lineage>
</organism>
<evidence type="ECO:0000313" key="2">
    <source>
        <dbReference type="EMBL" id="RCN32853.1"/>
    </source>
</evidence>
<dbReference type="Pfam" id="PF23154">
    <property type="entry name" value="KANSL3_1st"/>
    <property type="match status" value="1"/>
</dbReference>
<comment type="caution">
    <text evidence="2">The sequence shown here is derived from an EMBL/GenBank/DDBJ whole genome shotgun (WGS) entry which is preliminary data.</text>
</comment>
<evidence type="ECO:0000313" key="3">
    <source>
        <dbReference type="Proteomes" id="UP000252519"/>
    </source>
</evidence>
<feature type="domain" description="KANSL3 helical" evidence="1">
    <location>
        <begin position="55"/>
        <end position="156"/>
    </location>
</feature>
<dbReference type="STRING" id="29170.A0A368FL31"/>
<reference evidence="2 3" key="1">
    <citation type="submission" date="2014-10" db="EMBL/GenBank/DDBJ databases">
        <title>Draft genome of the hookworm Ancylostoma caninum.</title>
        <authorList>
            <person name="Mitreva M."/>
        </authorList>
    </citation>
    <scope>NUCLEOTIDE SEQUENCE [LARGE SCALE GENOMIC DNA]</scope>
    <source>
        <strain evidence="2 3">Baltimore</strain>
    </source>
</reference>
<keyword evidence="3" id="KW-1185">Reference proteome</keyword>
<dbReference type="EMBL" id="JOJR01001018">
    <property type="protein sequence ID" value="RCN32853.1"/>
    <property type="molecule type" value="Genomic_DNA"/>
</dbReference>
<gene>
    <name evidence="2" type="ORF">ANCCAN_21332</name>
</gene>
<accession>A0A368FL31</accession>
<dbReference type="Proteomes" id="UP000252519">
    <property type="component" value="Unassembled WGS sequence"/>
</dbReference>
<proteinExistence type="predicted"/>
<dbReference type="InterPro" id="IPR056519">
    <property type="entry name" value="KANSL3_1st"/>
</dbReference>
<dbReference type="AlphaFoldDB" id="A0A368FL31"/>
<sequence>MKANVVLSDFLQHIPFFEDVSAFVQPLLQPQRISDRAPVADHFYRELLCEYNCVVEPVEDSALEQPELRRNLLSMAIECISALHVAPLSACGREAAIVVYNTVTHQASKMRDVICMFSRELEEAVFCMHRYLIEMLPVELLASYLLLLRHTRLLVRISCEGITS</sequence>
<evidence type="ECO:0000259" key="1">
    <source>
        <dbReference type="Pfam" id="PF23154"/>
    </source>
</evidence>
<protein>
    <recommendedName>
        <fullName evidence="1">KANSL3 helical domain-containing protein</fullName>
    </recommendedName>
</protein>